<organism evidence="1 2">
    <name type="scientific">Micromonospora rubida</name>
    <dbReference type="NCBI Taxonomy" id="2697657"/>
    <lineage>
        <taxon>Bacteria</taxon>
        <taxon>Bacillati</taxon>
        <taxon>Actinomycetota</taxon>
        <taxon>Actinomycetes</taxon>
        <taxon>Micromonosporales</taxon>
        <taxon>Micromonosporaceae</taxon>
        <taxon>Micromonospora</taxon>
    </lineage>
</organism>
<evidence type="ECO:0000313" key="2">
    <source>
        <dbReference type="Proteomes" id="UP001611075"/>
    </source>
</evidence>
<name>A0ABW7SNZ9_9ACTN</name>
<reference evidence="1 2" key="1">
    <citation type="submission" date="2024-10" db="EMBL/GenBank/DDBJ databases">
        <title>The Natural Products Discovery Center: Release of the First 8490 Sequenced Strains for Exploring Actinobacteria Biosynthetic Diversity.</title>
        <authorList>
            <person name="Kalkreuter E."/>
            <person name="Kautsar S.A."/>
            <person name="Yang D."/>
            <person name="Bader C.D."/>
            <person name="Teijaro C.N."/>
            <person name="Fluegel L."/>
            <person name="Davis C.M."/>
            <person name="Simpson J.R."/>
            <person name="Lauterbach L."/>
            <person name="Steele A.D."/>
            <person name="Gui C."/>
            <person name="Meng S."/>
            <person name="Li G."/>
            <person name="Viehrig K."/>
            <person name="Ye F."/>
            <person name="Su P."/>
            <person name="Kiefer A.F."/>
            <person name="Nichols A."/>
            <person name="Cepeda A.J."/>
            <person name="Yan W."/>
            <person name="Fan B."/>
            <person name="Jiang Y."/>
            <person name="Adhikari A."/>
            <person name="Zheng C.-J."/>
            <person name="Schuster L."/>
            <person name="Cowan T.M."/>
            <person name="Smanski M.J."/>
            <person name="Chevrette M.G."/>
            <person name="De Carvalho L.P.S."/>
            <person name="Shen B."/>
        </authorList>
    </citation>
    <scope>NUCLEOTIDE SEQUENCE [LARGE SCALE GENOMIC DNA]</scope>
    <source>
        <strain evidence="1 2">NPDC021253</strain>
    </source>
</reference>
<proteinExistence type="predicted"/>
<evidence type="ECO:0000313" key="1">
    <source>
        <dbReference type="EMBL" id="MFI0794636.1"/>
    </source>
</evidence>
<dbReference type="Proteomes" id="UP001611075">
    <property type="component" value="Unassembled WGS sequence"/>
</dbReference>
<dbReference type="RefSeq" id="WP_396681136.1">
    <property type="nucleotide sequence ID" value="NZ_JBIRPU010000012.1"/>
</dbReference>
<accession>A0ABW7SNZ9</accession>
<keyword evidence="2" id="KW-1185">Reference proteome</keyword>
<protein>
    <submittedName>
        <fullName evidence="1">Uncharacterized protein</fullName>
    </submittedName>
</protein>
<dbReference type="EMBL" id="JBIRPU010000012">
    <property type="protein sequence ID" value="MFI0794636.1"/>
    <property type="molecule type" value="Genomic_DNA"/>
</dbReference>
<gene>
    <name evidence="1" type="ORF">ACH4OY_18410</name>
</gene>
<comment type="caution">
    <text evidence="1">The sequence shown here is derived from an EMBL/GenBank/DDBJ whole genome shotgun (WGS) entry which is preliminary data.</text>
</comment>
<sequence length="41" mass="4296">MTFVPRQPTLCATNTAGSIVSSAAAVRAATRSSATYRPRRA</sequence>